<dbReference type="EMBL" id="JAAFOW010001279">
    <property type="protein sequence ID" value="KAF5261429.1"/>
    <property type="molecule type" value="Genomic_DNA"/>
</dbReference>
<evidence type="ECO:0000259" key="2">
    <source>
        <dbReference type="Pfam" id="PF01425"/>
    </source>
</evidence>
<feature type="signal peptide" evidence="1">
    <location>
        <begin position="1"/>
        <end position="19"/>
    </location>
</feature>
<dbReference type="PANTHER" id="PTHR42678">
    <property type="entry name" value="AMIDASE"/>
    <property type="match status" value="1"/>
</dbReference>
<dbReference type="InterPro" id="IPR023631">
    <property type="entry name" value="Amidase_dom"/>
</dbReference>
<dbReference type="SUPFAM" id="SSF75304">
    <property type="entry name" value="Amidase signature (AS) enzymes"/>
    <property type="match status" value="1"/>
</dbReference>
<dbReference type="Proteomes" id="UP000558688">
    <property type="component" value="Unassembled WGS sequence"/>
</dbReference>
<feature type="domain" description="Amidase" evidence="2">
    <location>
        <begin position="81"/>
        <end position="363"/>
    </location>
</feature>
<protein>
    <recommendedName>
        <fullName evidence="2">Amidase domain-containing protein</fullName>
    </recommendedName>
</protein>
<keyword evidence="1" id="KW-0732">Signal</keyword>
<dbReference type="Gene3D" id="3.90.1300.10">
    <property type="entry name" value="Amidase signature (AS) domain"/>
    <property type="match status" value="1"/>
</dbReference>
<dbReference type="AlphaFoldDB" id="A0A8H5AAY9"/>
<evidence type="ECO:0000256" key="1">
    <source>
        <dbReference type="SAM" id="SignalP"/>
    </source>
</evidence>
<sequence>MKLLGLSLATGLIAQGVSATPKQSKNEPLFAIQPNMIPLEKNTGSPDLFPMPDCNGFKLEEATFTEMQDAMKAGKLTSVQLVTCYLMRTYQTKEYLNSVLQVNPDAFAIAAERDAERAKGKCRGPLHGIPFTVKDNIATKDSLETTAGSWALLGNVVPRDAHVVKKLRDAGAVLFGKAALSEWADMRSNDYSEGYSARGGQVRSAYNLTVNPGGSSSGSGVGVGANVIAFSLGTETDGSVINPANRNALVGIKPTVGLTSRAGVIPESEHQDSVGCFAKNVKDAALVLDAIYGVDKRDNYTEGQKNKTPKGGYAQYLADKKALKGATFGLPWKSFWALADEDMQSQLLELVDLIKSAGATIINGTEITNYETIVSPDGWNWDYGTTRGFPNESEYTYIKVDFYRNIETYLSEVKNTNVRNLEDIVKFNKQYDGVEGGYPYKNGKGIPAFASGQDGFLASLKSKGVQDETYWQALEFCQTSCRKGINDALTYKGKKLSGLLVPPQVAQAPQIAAQAGYPVITIPGGYAKDSGMPFGLGIMQTAWAEAELVKWASAIEDLQRSTDAPSKRRLPKFLGYLERNVPVPF</sequence>
<name>A0A8H5AAY9_FUSOX</name>
<dbReference type="InterPro" id="IPR036928">
    <property type="entry name" value="AS_sf"/>
</dbReference>
<reference evidence="3" key="1">
    <citation type="submission" date="2020-02" db="EMBL/GenBank/DDBJ databases">
        <title>Identification and distribution of gene clusters putatively required for synthesis of sphingolipid metabolism inhibitors in phylogenetically diverse species of the filamentous fungus Fusarium.</title>
        <authorList>
            <person name="Kim H.-S."/>
            <person name="Busman M."/>
            <person name="Brown D.W."/>
            <person name="Divon H."/>
            <person name="Uhlig S."/>
            <person name="Proctor R.H."/>
        </authorList>
    </citation>
    <scope>NUCLEOTIDE SEQUENCE [LARGE SCALE GENOMIC DNA]</scope>
    <source>
        <strain evidence="3">NRRL 39464</strain>
    </source>
</reference>
<organism evidence="3 4">
    <name type="scientific">Fusarium oxysporum</name>
    <name type="common">Fusarium vascular wilt</name>
    <dbReference type="NCBI Taxonomy" id="5507"/>
    <lineage>
        <taxon>Eukaryota</taxon>
        <taxon>Fungi</taxon>
        <taxon>Dikarya</taxon>
        <taxon>Ascomycota</taxon>
        <taxon>Pezizomycotina</taxon>
        <taxon>Sordariomycetes</taxon>
        <taxon>Hypocreomycetidae</taxon>
        <taxon>Hypocreales</taxon>
        <taxon>Nectriaceae</taxon>
        <taxon>Fusarium</taxon>
        <taxon>Fusarium oxysporum species complex</taxon>
    </lineage>
</organism>
<evidence type="ECO:0000313" key="3">
    <source>
        <dbReference type="EMBL" id="KAF5261429.1"/>
    </source>
</evidence>
<comment type="caution">
    <text evidence="3">The sequence shown here is derived from an EMBL/GenBank/DDBJ whole genome shotgun (WGS) entry which is preliminary data.</text>
</comment>
<dbReference type="PANTHER" id="PTHR42678:SF37">
    <property type="entry name" value="AMIDASE C869.01-RELATED"/>
    <property type="match status" value="1"/>
</dbReference>
<evidence type="ECO:0000313" key="4">
    <source>
        <dbReference type="Proteomes" id="UP000558688"/>
    </source>
</evidence>
<feature type="chain" id="PRO_5034881286" description="Amidase domain-containing protein" evidence="1">
    <location>
        <begin position="20"/>
        <end position="585"/>
    </location>
</feature>
<gene>
    <name evidence="3" type="ORF">FOXYS1_7881</name>
</gene>
<proteinExistence type="predicted"/>
<dbReference type="Pfam" id="PF01425">
    <property type="entry name" value="Amidase"/>
    <property type="match status" value="1"/>
</dbReference>
<accession>A0A8H5AAY9</accession>